<dbReference type="PANTHER" id="PTHR39217:SF1">
    <property type="entry name" value="GLUTATHIONE SYNTHETASE"/>
    <property type="match status" value="1"/>
</dbReference>
<feature type="domain" description="Prokaryotic glutathione synthetase ATP-binding" evidence="1">
    <location>
        <begin position="145"/>
        <end position="248"/>
    </location>
</feature>
<sequence>MEYDVVVLTDHRYVAPQKKTPYIENVLQEDQLVLKALENQGLKAIRKSWDDPDFDWSTTQYALFRTTWDYFDRYVEFSEWLVKASKQTQFINSLELIYWNIDKHYLQDLSNSEITIPKTVFVEKGATLTLAETVAKAKSEHGFTADTYILKPCVSGAARHTYKIGQDRIADYESIFQNLVKEEAMMLQEFQQNIVSEGEISMMVFNGEFTHAVLKIAKPGDFRVQDDFGGTVHDYEPNQEQITYAKSVVHAAPELPIYARVDIFKDNEGNWALAELEIFEPELWFRNNPSAADILAKAIKKNYLAH</sequence>
<evidence type="ECO:0000259" key="1">
    <source>
        <dbReference type="Pfam" id="PF02955"/>
    </source>
</evidence>
<name>A0ABT5Y1P8_9FLAO</name>
<evidence type="ECO:0000313" key="3">
    <source>
        <dbReference type="Proteomes" id="UP001221366"/>
    </source>
</evidence>
<organism evidence="2 3">
    <name type="scientific">Flagellimonas yonaguniensis</name>
    <dbReference type="NCBI Taxonomy" id="3031325"/>
    <lineage>
        <taxon>Bacteria</taxon>
        <taxon>Pseudomonadati</taxon>
        <taxon>Bacteroidota</taxon>
        <taxon>Flavobacteriia</taxon>
        <taxon>Flavobacteriales</taxon>
        <taxon>Flavobacteriaceae</taxon>
        <taxon>Flagellimonas</taxon>
    </lineage>
</organism>
<keyword evidence="3" id="KW-1185">Reference proteome</keyword>
<dbReference type="Gene3D" id="3.30.470.20">
    <property type="entry name" value="ATP-grasp fold, B domain"/>
    <property type="match status" value="1"/>
</dbReference>
<reference evidence="2 3" key="1">
    <citation type="submission" date="2023-03" db="EMBL/GenBank/DDBJ databases">
        <title>Muricauda XX sp. nov. and Muricauda XXX sp. nov., two novel species isolated from Okinawa Trough.</title>
        <authorList>
            <person name="Cao W."/>
            <person name="Deng X."/>
        </authorList>
    </citation>
    <scope>NUCLEOTIDE SEQUENCE [LARGE SCALE GENOMIC DNA]</scope>
    <source>
        <strain evidence="2 3">334s03</strain>
    </source>
</reference>
<evidence type="ECO:0000313" key="2">
    <source>
        <dbReference type="EMBL" id="MDF0717380.1"/>
    </source>
</evidence>
<dbReference type="Pfam" id="PF02955">
    <property type="entry name" value="GSH-S_ATP"/>
    <property type="match status" value="1"/>
</dbReference>
<dbReference type="SUPFAM" id="SSF56059">
    <property type="entry name" value="Glutathione synthetase ATP-binding domain-like"/>
    <property type="match status" value="1"/>
</dbReference>
<protein>
    <recommendedName>
        <fullName evidence="1">Prokaryotic glutathione synthetase ATP-binding domain-containing protein</fullName>
    </recommendedName>
</protein>
<dbReference type="Proteomes" id="UP001221366">
    <property type="component" value="Unassembled WGS sequence"/>
</dbReference>
<accession>A0ABT5Y1P8</accession>
<dbReference type="PANTHER" id="PTHR39217">
    <property type="match status" value="1"/>
</dbReference>
<dbReference type="InterPro" id="IPR053191">
    <property type="entry name" value="DcsG_Biosynth_Enzyme"/>
</dbReference>
<dbReference type="InterPro" id="IPR004218">
    <property type="entry name" value="GSHS_ATP-bd"/>
</dbReference>
<comment type="caution">
    <text evidence="2">The sequence shown here is derived from an EMBL/GenBank/DDBJ whole genome shotgun (WGS) entry which is preliminary data.</text>
</comment>
<dbReference type="EMBL" id="JARFVB010000010">
    <property type="protein sequence ID" value="MDF0717380.1"/>
    <property type="molecule type" value="Genomic_DNA"/>
</dbReference>
<dbReference type="RefSeq" id="WP_275616528.1">
    <property type="nucleotide sequence ID" value="NZ_JARFVB010000010.1"/>
</dbReference>
<proteinExistence type="predicted"/>
<gene>
    <name evidence="2" type="ORF">PY092_14545</name>
</gene>